<dbReference type="EnsemblPlants" id="OBART12G09210.1">
    <property type="protein sequence ID" value="OBART12G09210.1"/>
    <property type="gene ID" value="OBART12G09210"/>
</dbReference>
<organism evidence="2">
    <name type="scientific">Oryza barthii</name>
    <dbReference type="NCBI Taxonomy" id="65489"/>
    <lineage>
        <taxon>Eukaryota</taxon>
        <taxon>Viridiplantae</taxon>
        <taxon>Streptophyta</taxon>
        <taxon>Embryophyta</taxon>
        <taxon>Tracheophyta</taxon>
        <taxon>Spermatophyta</taxon>
        <taxon>Magnoliopsida</taxon>
        <taxon>Liliopsida</taxon>
        <taxon>Poales</taxon>
        <taxon>Poaceae</taxon>
        <taxon>BOP clade</taxon>
        <taxon>Oryzoideae</taxon>
        <taxon>Oryzeae</taxon>
        <taxon>Oryzinae</taxon>
        <taxon>Oryza</taxon>
    </lineage>
</organism>
<accession>A0A0D3HTI9</accession>
<dbReference type="Proteomes" id="UP000026960">
    <property type="component" value="Chromosome 12"/>
</dbReference>
<reference evidence="2" key="2">
    <citation type="submission" date="2015-03" db="UniProtKB">
        <authorList>
            <consortium name="EnsemblPlants"/>
        </authorList>
    </citation>
    <scope>IDENTIFICATION</scope>
</reference>
<feature type="region of interest" description="Disordered" evidence="1">
    <location>
        <begin position="101"/>
        <end position="146"/>
    </location>
</feature>
<dbReference type="AlphaFoldDB" id="A0A0D3HTI9"/>
<name>A0A0D3HTI9_9ORYZ</name>
<sequence length="162" mass="18030">MAISVGGLLVSPSPRAWDYGDMSLLYCCQGWREDKDSQRGEVVGWTPFSFTYAHQQSRRCPPTISDSNQPIVYAQALLPYREIAPTIIGFSAAIEDIENVAADMGDEPTNVTNEDEDASNIPEDKSSKASEQPPPLPPRRRPTPSKSKYCILPLYLDNIHIF</sequence>
<evidence type="ECO:0000313" key="2">
    <source>
        <dbReference type="EnsemblPlants" id="OBART12G09210.1"/>
    </source>
</evidence>
<evidence type="ECO:0000256" key="1">
    <source>
        <dbReference type="SAM" id="MobiDB-lite"/>
    </source>
</evidence>
<keyword evidence="3" id="KW-1185">Reference proteome</keyword>
<protein>
    <submittedName>
        <fullName evidence="2">Uncharacterized protein</fullName>
    </submittedName>
</protein>
<dbReference type="PaxDb" id="65489-OBART12G09210.1"/>
<dbReference type="Gramene" id="OBART12G09210.1">
    <property type="protein sequence ID" value="OBART12G09210.1"/>
    <property type="gene ID" value="OBART12G09210"/>
</dbReference>
<proteinExistence type="predicted"/>
<reference evidence="2" key="1">
    <citation type="journal article" date="2009" name="Rice">
        <title>De Novo Next Generation Sequencing of Plant Genomes.</title>
        <authorList>
            <person name="Rounsley S."/>
            <person name="Marri P.R."/>
            <person name="Yu Y."/>
            <person name="He R."/>
            <person name="Sisneros N."/>
            <person name="Goicoechea J.L."/>
            <person name="Lee S.J."/>
            <person name="Angelova A."/>
            <person name="Kudrna D."/>
            <person name="Luo M."/>
            <person name="Affourtit J."/>
            <person name="Desany B."/>
            <person name="Knight J."/>
            <person name="Niazi F."/>
            <person name="Egholm M."/>
            <person name="Wing R.A."/>
        </authorList>
    </citation>
    <scope>NUCLEOTIDE SEQUENCE [LARGE SCALE GENOMIC DNA]</scope>
    <source>
        <strain evidence="2">cv. IRGC 105608</strain>
    </source>
</reference>
<dbReference type="HOGENOM" id="CLU_1637962_0_0_1"/>
<evidence type="ECO:0000313" key="3">
    <source>
        <dbReference type="Proteomes" id="UP000026960"/>
    </source>
</evidence>